<dbReference type="InterPro" id="IPR036804">
    <property type="entry name" value="CheR_N_sf"/>
</dbReference>
<dbReference type="SUPFAM" id="SSF53335">
    <property type="entry name" value="S-adenosyl-L-methionine-dependent methyltransferases"/>
    <property type="match status" value="1"/>
</dbReference>
<dbReference type="Pfam" id="PF00512">
    <property type="entry name" value="HisKA"/>
    <property type="match status" value="1"/>
</dbReference>
<dbReference type="InterPro" id="IPR022642">
    <property type="entry name" value="CheR_C"/>
</dbReference>
<feature type="domain" description="Histidine kinase" evidence="8">
    <location>
        <begin position="742"/>
        <end position="953"/>
    </location>
</feature>
<dbReference type="Pfam" id="PF02518">
    <property type="entry name" value="HATPase_c"/>
    <property type="match status" value="1"/>
</dbReference>
<dbReference type="AlphaFoldDB" id="A0AA51NDV8"/>
<comment type="catalytic activity">
    <reaction evidence="1">
        <text>ATP + protein L-histidine = ADP + protein N-phospho-L-histidine.</text>
        <dbReference type="EC" id="2.7.13.3"/>
    </reaction>
</comment>
<dbReference type="InterPro" id="IPR000673">
    <property type="entry name" value="Sig_transdc_resp-reg_Me-estase"/>
</dbReference>
<dbReference type="InterPro" id="IPR003661">
    <property type="entry name" value="HisK_dim/P_dom"/>
</dbReference>
<dbReference type="EMBL" id="CP129971">
    <property type="protein sequence ID" value="WMN11920.1"/>
    <property type="molecule type" value="Genomic_DNA"/>
</dbReference>
<name>A0AA51NDV8_9BACT</name>
<evidence type="ECO:0000259" key="10">
    <source>
        <dbReference type="PROSITE" id="PS50122"/>
    </source>
</evidence>
<gene>
    <name evidence="12" type="ORF">QYS49_31780</name>
</gene>
<evidence type="ECO:0000313" key="13">
    <source>
        <dbReference type="Proteomes" id="UP001230496"/>
    </source>
</evidence>
<dbReference type="PANTHER" id="PTHR24422">
    <property type="entry name" value="CHEMOTAXIS PROTEIN METHYLTRANSFERASE"/>
    <property type="match status" value="1"/>
</dbReference>
<proteinExistence type="predicted"/>
<evidence type="ECO:0000256" key="4">
    <source>
        <dbReference type="ARBA" id="ARBA00022679"/>
    </source>
</evidence>
<dbReference type="SMART" id="SM00138">
    <property type="entry name" value="MeTrc"/>
    <property type="match status" value="1"/>
</dbReference>
<dbReference type="SUPFAM" id="SSF47757">
    <property type="entry name" value="Chemotaxis receptor methyltransferase CheR, N-terminal domain"/>
    <property type="match status" value="1"/>
</dbReference>
<dbReference type="SMART" id="SM00387">
    <property type="entry name" value="HATPase_c"/>
    <property type="match status" value="1"/>
</dbReference>
<dbReference type="PROSITE" id="PS50109">
    <property type="entry name" value="HIS_KIN"/>
    <property type="match status" value="1"/>
</dbReference>
<dbReference type="Proteomes" id="UP001230496">
    <property type="component" value="Chromosome"/>
</dbReference>
<dbReference type="SMART" id="SM00388">
    <property type="entry name" value="HisKA"/>
    <property type="match status" value="1"/>
</dbReference>
<organism evidence="12 13">
    <name type="scientific">Marivirga salinarum</name>
    <dbReference type="NCBI Taxonomy" id="3059078"/>
    <lineage>
        <taxon>Bacteria</taxon>
        <taxon>Pseudomonadati</taxon>
        <taxon>Bacteroidota</taxon>
        <taxon>Cytophagia</taxon>
        <taxon>Cytophagales</taxon>
        <taxon>Marivirgaceae</taxon>
        <taxon>Marivirga</taxon>
    </lineage>
</organism>
<feature type="domain" description="PAC" evidence="9">
    <location>
        <begin position="677"/>
        <end position="731"/>
    </location>
</feature>
<dbReference type="GO" id="GO:0008983">
    <property type="term" value="F:protein-glutamate O-methyltransferase activity"/>
    <property type="evidence" value="ECO:0007669"/>
    <property type="project" value="UniProtKB-EC"/>
</dbReference>
<evidence type="ECO:0000259" key="11">
    <source>
        <dbReference type="PROSITE" id="PS50123"/>
    </source>
</evidence>
<evidence type="ECO:0000256" key="6">
    <source>
        <dbReference type="PROSITE-ProRule" id="PRU00050"/>
    </source>
</evidence>
<dbReference type="InterPro" id="IPR005467">
    <property type="entry name" value="His_kinase_dom"/>
</dbReference>
<dbReference type="PRINTS" id="PR00996">
    <property type="entry name" value="CHERMTFRASE"/>
</dbReference>
<dbReference type="Gene3D" id="3.40.50.180">
    <property type="entry name" value="Methylesterase CheB, C-terminal domain"/>
    <property type="match status" value="1"/>
</dbReference>
<dbReference type="PROSITE" id="PS50122">
    <property type="entry name" value="CHEB"/>
    <property type="match status" value="1"/>
</dbReference>
<dbReference type="Pfam" id="PF13596">
    <property type="entry name" value="PAS_10"/>
    <property type="match status" value="1"/>
</dbReference>
<dbReference type="Pfam" id="PF03705">
    <property type="entry name" value="CheR_N"/>
    <property type="match status" value="1"/>
</dbReference>
<dbReference type="GO" id="GO:0005737">
    <property type="term" value="C:cytoplasm"/>
    <property type="evidence" value="ECO:0007669"/>
    <property type="project" value="InterPro"/>
</dbReference>
<keyword evidence="3 12" id="KW-0489">Methyltransferase</keyword>
<dbReference type="GO" id="GO:0008984">
    <property type="term" value="F:protein-glutamate methylesterase activity"/>
    <property type="evidence" value="ECO:0007669"/>
    <property type="project" value="InterPro"/>
</dbReference>
<dbReference type="RefSeq" id="WP_308349662.1">
    <property type="nucleotide sequence ID" value="NZ_CP129971.1"/>
</dbReference>
<feature type="domain" description="CheR-type methyltransferase" evidence="11">
    <location>
        <begin position="91"/>
        <end position="373"/>
    </location>
</feature>
<reference evidence="12 13" key="1">
    <citation type="submission" date="2023-08" db="EMBL/GenBank/DDBJ databases">
        <title>Comparative genomics and taxonomic characterization of three novel marine species of genus Marivirga.</title>
        <authorList>
            <person name="Muhammad N."/>
            <person name="Kim S.-G."/>
        </authorList>
    </citation>
    <scope>NUCLEOTIDE SEQUENCE [LARGE SCALE GENOMIC DNA]</scope>
    <source>
        <strain evidence="12 13">BDSF4-3</strain>
    </source>
</reference>
<dbReference type="SUPFAM" id="SSF55874">
    <property type="entry name" value="ATPase domain of HSP90 chaperone/DNA topoisomerase II/histidine kinase"/>
    <property type="match status" value="1"/>
</dbReference>
<dbReference type="Gene3D" id="3.40.50.150">
    <property type="entry name" value="Vaccinia Virus protein VP39"/>
    <property type="match status" value="1"/>
</dbReference>
<dbReference type="CDD" id="cd00082">
    <property type="entry name" value="HisKA"/>
    <property type="match status" value="1"/>
</dbReference>
<accession>A0AA51NDV8</accession>
<comment type="caution">
    <text evidence="6">Lacks conserved residue(s) required for the propagation of feature annotation.</text>
</comment>
<keyword evidence="5" id="KW-0949">S-adenosyl-L-methionine</keyword>
<dbReference type="KEGG" id="msaa:QYS49_31780"/>
<evidence type="ECO:0000256" key="7">
    <source>
        <dbReference type="SAM" id="Coils"/>
    </source>
</evidence>
<feature type="coiled-coil region" evidence="7">
    <location>
        <begin position="558"/>
        <end position="613"/>
    </location>
</feature>
<evidence type="ECO:0000256" key="1">
    <source>
        <dbReference type="ARBA" id="ARBA00000085"/>
    </source>
</evidence>
<dbReference type="Pfam" id="PF01339">
    <property type="entry name" value="CheB_methylest"/>
    <property type="match status" value="1"/>
</dbReference>
<dbReference type="Gene3D" id="3.30.450.20">
    <property type="entry name" value="PAS domain"/>
    <property type="match status" value="1"/>
</dbReference>
<dbReference type="SUPFAM" id="SSF52738">
    <property type="entry name" value="Methylesterase CheB, C-terminal domain"/>
    <property type="match status" value="1"/>
</dbReference>
<feature type="domain" description="CheB-type methylesterase" evidence="10">
    <location>
        <begin position="1"/>
        <end position="85"/>
    </location>
</feature>
<dbReference type="SUPFAM" id="SSF47384">
    <property type="entry name" value="Homodimeric domain of signal transducing histidine kinase"/>
    <property type="match status" value="1"/>
</dbReference>
<evidence type="ECO:0000259" key="9">
    <source>
        <dbReference type="PROSITE" id="PS50113"/>
    </source>
</evidence>
<dbReference type="Gene3D" id="1.10.155.10">
    <property type="entry name" value="Chemotaxis receptor methyltransferase CheR, N-terminal domain"/>
    <property type="match status" value="1"/>
</dbReference>
<dbReference type="InterPro" id="IPR000780">
    <property type="entry name" value="CheR_MeTrfase"/>
</dbReference>
<dbReference type="GO" id="GO:0000155">
    <property type="term" value="F:phosphorelay sensor kinase activity"/>
    <property type="evidence" value="ECO:0007669"/>
    <property type="project" value="InterPro"/>
</dbReference>
<dbReference type="InterPro" id="IPR029063">
    <property type="entry name" value="SAM-dependent_MTases_sf"/>
</dbReference>
<sequence length="953" mass="108290">MIFFLNSLAEDQKSKSIAVILSGMGNDGTKGIEAIKRNGGMVIVQEPSSAKSPSMPLSAIESGNADAILAPNLIPDEIISYLKSEELKAKLAEEVTQSNEDQLSEILNLVKQYTPLDFTDYKRPTIIRRIVNRMTKNNISSLNGYVNYIHENTNELEILAHEFLISVTKFFRDKEAYEILRERIIPEIVKNKLTVDSLKIWVVGCATGEEAYSLAILVMEHLTEVKKNLEVKIFASDIDKEALSVASKGIYNSSIKKDISDDLLDKYFIKEENTFRVRDNIRKMIIFADHDIVKQPPYGKIDLISCRNLLIYLNPVLQNKILSSLHFCLNKDGYLFLGPSESLGEVKKSFNMVDKKWKIFKSIETPKYLRDTTYTTPGLNLPNISFQKSATTEKVNSDRNLTEIHNRSILEELGFEAGIYVDSNFSILETFGNYDKYLSPKFFNFNLLEMLPDQLSIATSVCLRKAVKNQGKSSMSDVKFIKNDQKQFIDIMVLPISKSNDNSPDISLILYSDHQHEEENLDNEESFELDSHARQHINDLKHELAISQEKLHKSYDALDESNDNITSYNEELISSNEELQSTNEELQSVNEELQTVNNEYQLKIKELAELNDDLTNFFKGTVNGQLYIDNDLILRKFTSATTKQINLKTTDIGRPLSDISTKIKLPTLITDIKNVIQSSEETIKEVETIDERWYQMVITPYFKEQENINDGVIVTFNDITELKKTQYKLSRINEDHNTFIYSVSHDLRGPLSSLKGLISFLTDAQKAGSIGTEKIMDMIEVSINNLLQTIDELSDIAKIENEIENSEPVNLEDVCDEVKIGLQELITKTKTNIICDFQEPTISFSKKNLRSVLLNLISNGIKYRSPEREPEILISSEKKDGFVVLSIQDNGLGMEADKIEEIFNVFKRRHNHVEGSGIGLYLVKKIINNANGEISVDSELGKGSTFTVRFKSE</sequence>
<dbReference type="InterPro" id="IPR000700">
    <property type="entry name" value="PAS-assoc_C"/>
</dbReference>
<dbReference type="PROSITE" id="PS50123">
    <property type="entry name" value="CHER"/>
    <property type="match status" value="1"/>
</dbReference>
<evidence type="ECO:0000256" key="2">
    <source>
        <dbReference type="ARBA" id="ARBA00001541"/>
    </source>
</evidence>
<comment type="catalytic activity">
    <reaction evidence="2">
        <text>L-glutamyl-[protein] + S-adenosyl-L-methionine = [protein]-L-glutamate 5-O-methyl ester + S-adenosyl-L-homocysteine</text>
        <dbReference type="Rhea" id="RHEA:24452"/>
        <dbReference type="Rhea" id="RHEA-COMP:10208"/>
        <dbReference type="Rhea" id="RHEA-COMP:10311"/>
        <dbReference type="ChEBI" id="CHEBI:29973"/>
        <dbReference type="ChEBI" id="CHEBI:57856"/>
        <dbReference type="ChEBI" id="CHEBI:59789"/>
        <dbReference type="ChEBI" id="CHEBI:82795"/>
        <dbReference type="EC" id="2.1.1.80"/>
    </reaction>
</comment>
<dbReference type="PROSITE" id="PS50113">
    <property type="entry name" value="PAC"/>
    <property type="match status" value="1"/>
</dbReference>
<dbReference type="InterPro" id="IPR036097">
    <property type="entry name" value="HisK_dim/P_sf"/>
</dbReference>
<evidence type="ECO:0000256" key="3">
    <source>
        <dbReference type="ARBA" id="ARBA00022603"/>
    </source>
</evidence>
<dbReference type="InterPro" id="IPR036890">
    <property type="entry name" value="HATPase_C_sf"/>
</dbReference>
<keyword evidence="13" id="KW-1185">Reference proteome</keyword>
<protein>
    <submittedName>
        <fullName evidence="12">CheR family methyltransferase</fullName>
    </submittedName>
</protein>
<dbReference type="GO" id="GO:0000156">
    <property type="term" value="F:phosphorelay response regulator activity"/>
    <property type="evidence" value="ECO:0007669"/>
    <property type="project" value="InterPro"/>
</dbReference>
<evidence type="ECO:0000256" key="5">
    <source>
        <dbReference type="ARBA" id="ARBA00022691"/>
    </source>
</evidence>
<evidence type="ECO:0000259" key="8">
    <source>
        <dbReference type="PROSITE" id="PS50109"/>
    </source>
</evidence>
<dbReference type="InterPro" id="IPR050903">
    <property type="entry name" value="Bact_Chemotaxis_MeTrfase"/>
</dbReference>
<dbReference type="Gene3D" id="3.30.565.10">
    <property type="entry name" value="Histidine kinase-like ATPase, C-terminal domain"/>
    <property type="match status" value="1"/>
</dbReference>
<dbReference type="GO" id="GO:0032259">
    <property type="term" value="P:methylation"/>
    <property type="evidence" value="ECO:0007669"/>
    <property type="project" value="UniProtKB-KW"/>
</dbReference>
<dbReference type="InterPro" id="IPR003594">
    <property type="entry name" value="HATPase_dom"/>
</dbReference>
<dbReference type="Gene3D" id="1.10.287.130">
    <property type="match status" value="1"/>
</dbReference>
<dbReference type="GO" id="GO:0006935">
    <property type="term" value="P:chemotaxis"/>
    <property type="evidence" value="ECO:0007669"/>
    <property type="project" value="InterPro"/>
</dbReference>
<dbReference type="Pfam" id="PF01739">
    <property type="entry name" value="CheR"/>
    <property type="match status" value="1"/>
</dbReference>
<dbReference type="InterPro" id="IPR022641">
    <property type="entry name" value="CheR_N"/>
</dbReference>
<keyword evidence="7" id="KW-0175">Coiled coil</keyword>
<keyword evidence="4" id="KW-0808">Transferase</keyword>
<dbReference type="InterPro" id="IPR035909">
    <property type="entry name" value="CheB_C"/>
</dbReference>
<evidence type="ECO:0000313" key="12">
    <source>
        <dbReference type="EMBL" id="WMN11920.1"/>
    </source>
</evidence>